<dbReference type="InParanoid" id="D6U582"/>
<gene>
    <name evidence="2" type="ORF">Krac_2398</name>
</gene>
<comment type="caution">
    <text evidence="2">The sequence shown here is derived from an EMBL/GenBank/DDBJ whole genome shotgun (WGS) entry which is preliminary data.</text>
</comment>
<feature type="compositionally biased region" description="Basic and acidic residues" evidence="1">
    <location>
        <begin position="76"/>
        <end position="88"/>
    </location>
</feature>
<organism evidence="2 3">
    <name type="scientific">Ktedonobacter racemifer DSM 44963</name>
    <dbReference type="NCBI Taxonomy" id="485913"/>
    <lineage>
        <taxon>Bacteria</taxon>
        <taxon>Bacillati</taxon>
        <taxon>Chloroflexota</taxon>
        <taxon>Ktedonobacteria</taxon>
        <taxon>Ktedonobacterales</taxon>
        <taxon>Ktedonobacteraceae</taxon>
        <taxon>Ktedonobacter</taxon>
    </lineage>
</organism>
<evidence type="ECO:0000313" key="2">
    <source>
        <dbReference type="EMBL" id="EFH81662.1"/>
    </source>
</evidence>
<evidence type="ECO:0000256" key="1">
    <source>
        <dbReference type="SAM" id="MobiDB-lite"/>
    </source>
</evidence>
<accession>D6U582</accession>
<protein>
    <submittedName>
        <fullName evidence="2">Uncharacterized protein</fullName>
    </submittedName>
</protein>
<dbReference type="Proteomes" id="UP000004508">
    <property type="component" value="Unassembled WGS sequence"/>
</dbReference>
<keyword evidence="3" id="KW-1185">Reference proteome</keyword>
<proteinExistence type="predicted"/>
<evidence type="ECO:0000313" key="3">
    <source>
        <dbReference type="Proteomes" id="UP000004508"/>
    </source>
</evidence>
<dbReference type="EMBL" id="ADVG01000004">
    <property type="protein sequence ID" value="EFH81662.1"/>
    <property type="molecule type" value="Genomic_DNA"/>
</dbReference>
<name>D6U582_KTERA</name>
<dbReference type="AlphaFoldDB" id="D6U582"/>
<feature type="region of interest" description="Disordered" evidence="1">
    <location>
        <begin position="71"/>
        <end position="96"/>
    </location>
</feature>
<reference evidence="2 3" key="1">
    <citation type="journal article" date="2011" name="Stand. Genomic Sci.">
        <title>Non-contiguous finished genome sequence and contextual data of the filamentous soil bacterium Ktedonobacter racemifer type strain (SOSP1-21).</title>
        <authorList>
            <person name="Chang Y.J."/>
            <person name="Land M."/>
            <person name="Hauser L."/>
            <person name="Chertkov O."/>
            <person name="Del Rio T.G."/>
            <person name="Nolan M."/>
            <person name="Copeland A."/>
            <person name="Tice H."/>
            <person name="Cheng J.F."/>
            <person name="Lucas S."/>
            <person name="Han C."/>
            <person name="Goodwin L."/>
            <person name="Pitluck S."/>
            <person name="Ivanova N."/>
            <person name="Ovchinikova G."/>
            <person name="Pati A."/>
            <person name="Chen A."/>
            <person name="Palaniappan K."/>
            <person name="Mavromatis K."/>
            <person name="Liolios K."/>
            <person name="Brettin T."/>
            <person name="Fiebig A."/>
            <person name="Rohde M."/>
            <person name="Abt B."/>
            <person name="Goker M."/>
            <person name="Detter J.C."/>
            <person name="Woyke T."/>
            <person name="Bristow J."/>
            <person name="Eisen J.A."/>
            <person name="Markowitz V."/>
            <person name="Hugenholtz P."/>
            <person name="Kyrpides N.C."/>
            <person name="Klenk H.P."/>
            <person name="Lapidus A."/>
        </authorList>
    </citation>
    <scope>NUCLEOTIDE SEQUENCE [LARGE SCALE GENOMIC DNA]</scope>
    <source>
        <strain evidence="3">DSM 44963</strain>
    </source>
</reference>
<sequence>MPRCHAKVARHGYFSPLHHTFLHMMNGRGFVLSPSGDELGSRLGFARLQTSFQSSQKEVGKVLDKAQSICDTDTVNGEHEHRERRSDTKNTSASPRVCRVAVQQAKEERTRSTLNN</sequence>